<dbReference type="EMBL" id="LR877171">
    <property type="protein sequence ID" value="CAD2222584.1"/>
    <property type="molecule type" value="Genomic_DNA"/>
</dbReference>
<feature type="domain" description="Ataxin-10" evidence="3">
    <location>
        <begin position="175"/>
        <end position="252"/>
    </location>
</feature>
<protein>
    <submittedName>
        <fullName evidence="4">Spinocerebellar ataxia type 10 protein domain containing protein, putative</fullName>
    </submittedName>
</protein>
<evidence type="ECO:0000313" key="4">
    <source>
        <dbReference type="EMBL" id="CAD2222584.1"/>
    </source>
</evidence>
<dbReference type="AlphaFoldDB" id="A0A7G2CUH3"/>
<evidence type="ECO:0000256" key="1">
    <source>
        <dbReference type="ARBA" id="ARBA00022618"/>
    </source>
</evidence>
<dbReference type="Proteomes" id="UP000515908">
    <property type="component" value="Chromosome 27"/>
</dbReference>
<evidence type="ECO:0000313" key="5">
    <source>
        <dbReference type="Proteomes" id="UP000515908"/>
    </source>
</evidence>
<dbReference type="VEuPathDB" id="TriTrypDB:ADEAN_001012800"/>
<accession>A0A7G2CUH3</accession>
<dbReference type="InterPro" id="IPR019156">
    <property type="entry name" value="Ataxin-10_domain"/>
</dbReference>
<sequence>MSLNHVDKNLLDEISATVDTLLHLSEADVELKNFSLKFQLEQAADKAAFRSEEKADRLAHMCKALKRMSVLALSIAKHVLWRTKNFSTVQSKTKDVSLIQASSVEDFSEGTDAWLETGAHLSYASVNLLATVLHVSPRICNELQMFLYEKSIIEYLSEALAISRDHELSYFQEGYRTEHVRLIANLAFSNTVVADSIAADVTLLSSVLSGTKIDEENPGLVEWSEFAVRNICDSSASAREKIKKLSPAEIDPKTKAPKILENQ</sequence>
<proteinExistence type="predicted"/>
<evidence type="ECO:0000256" key="2">
    <source>
        <dbReference type="ARBA" id="ARBA00023306"/>
    </source>
</evidence>
<keyword evidence="2" id="KW-0131">Cell cycle</keyword>
<keyword evidence="1" id="KW-0132">Cell division</keyword>
<dbReference type="GO" id="GO:0005829">
    <property type="term" value="C:cytosol"/>
    <property type="evidence" value="ECO:0007669"/>
    <property type="project" value="TreeGrafter"/>
</dbReference>
<dbReference type="GO" id="GO:0051301">
    <property type="term" value="P:cell division"/>
    <property type="evidence" value="ECO:0007669"/>
    <property type="project" value="UniProtKB-KW"/>
</dbReference>
<dbReference type="InterPro" id="IPR051374">
    <property type="entry name" value="Ataxin-10/CTR86_families"/>
</dbReference>
<dbReference type="PANTHER" id="PTHR13255:SF0">
    <property type="entry name" value="ATAXIN-10"/>
    <property type="match status" value="1"/>
</dbReference>
<dbReference type="OrthoDB" id="379794at2759"/>
<dbReference type="PANTHER" id="PTHR13255">
    <property type="entry name" value="ATAXIN-10"/>
    <property type="match status" value="1"/>
</dbReference>
<organism evidence="4 5">
    <name type="scientific">Angomonas deanei</name>
    <dbReference type="NCBI Taxonomy" id="59799"/>
    <lineage>
        <taxon>Eukaryota</taxon>
        <taxon>Discoba</taxon>
        <taxon>Euglenozoa</taxon>
        <taxon>Kinetoplastea</taxon>
        <taxon>Metakinetoplastina</taxon>
        <taxon>Trypanosomatida</taxon>
        <taxon>Trypanosomatidae</taxon>
        <taxon>Strigomonadinae</taxon>
        <taxon>Angomonas</taxon>
    </lineage>
</organism>
<name>A0A7G2CUH3_9TRYP</name>
<evidence type="ECO:0000259" key="3">
    <source>
        <dbReference type="Pfam" id="PF09759"/>
    </source>
</evidence>
<reference evidence="4 5" key="1">
    <citation type="submission" date="2020-08" db="EMBL/GenBank/DDBJ databases">
        <authorList>
            <person name="Newling K."/>
            <person name="Davey J."/>
            <person name="Forrester S."/>
        </authorList>
    </citation>
    <scope>NUCLEOTIDE SEQUENCE [LARGE SCALE GENOMIC DNA]</scope>
    <source>
        <strain evidence="5">Crithidia deanei Carvalho (ATCC PRA-265)</strain>
    </source>
</reference>
<gene>
    <name evidence="4" type="ORF">ADEAN_001012800</name>
</gene>
<keyword evidence="5" id="KW-1185">Reference proteome</keyword>
<dbReference type="Pfam" id="PF09759">
    <property type="entry name" value="Atx10homo_assoc"/>
    <property type="match status" value="1"/>
</dbReference>